<comment type="caution">
    <text evidence="1">The sequence shown here is derived from an EMBL/GenBank/DDBJ whole genome shotgun (WGS) entry which is preliminary data.</text>
</comment>
<accession>A0A0V0RZL9</accession>
<dbReference type="AlphaFoldDB" id="A0A0V0RZL9"/>
<evidence type="ECO:0000313" key="1">
    <source>
        <dbReference type="EMBL" id="KRX19958.1"/>
    </source>
</evidence>
<protein>
    <submittedName>
        <fullName evidence="1">Uncharacterized protein</fullName>
    </submittedName>
</protein>
<evidence type="ECO:0000313" key="2">
    <source>
        <dbReference type="Proteomes" id="UP000054630"/>
    </source>
</evidence>
<organism evidence="1 2">
    <name type="scientific">Trichinella nelsoni</name>
    <dbReference type="NCBI Taxonomy" id="6336"/>
    <lineage>
        <taxon>Eukaryota</taxon>
        <taxon>Metazoa</taxon>
        <taxon>Ecdysozoa</taxon>
        <taxon>Nematoda</taxon>
        <taxon>Enoplea</taxon>
        <taxon>Dorylaimia</taxon>
        <taxon>Trichinellida</taxon>
        <taxon>Trichinellidae</taxon>
        <taxon>Trichinella</taxon>
    </lineage>
</organism>
<dbReference type="Proteomes" id="UP000054630">
    <property type="component" value="Unassembled WGS sequence"/>
</dbReference>
<dbReference type="OrthoDB" id="5933810at2759"/>
<name>A0A0V0RZL9_9BILA</name>
<gene>
    <name evidence="1" type="ORF">T07_12540</name>
</gene>
<sequence>MPYYVCSRAEEQTCLDNNVLGLLSNVEWFATQPNVFSPGLSRTAQNTLYTSHCIVASVGSRFFPLTQSPPTIRTP</sequence>
<dbReference type="EMBL" id="JYDL01000053">
    <property type="protein sequence ID" value="KRX19958.1"/>
    <property type="molecule type" value="Genomic_DNA"/>
</dbReference>
<proteinExistence type="predicted"/>
<reference evidence="1 2" key="1">
    <citation type="submission" date="2015-01" db="EMBL/GenBank/DDBJ databases">
        <title>Evolution of Trichinella species and genotypes.</title>
        <authorList>
            <person name="Korhonen P.K."/>
            <person name="Edoardo P."/>
            <person name="Giuseppe L.R."/>
            <person name="Gasser R.B."/>
        </authorList>
    </citation>
    <scope>NUCLEOTIDE SEQUENCE [LARGE SCALE GENOMIC DNA]</scope>
    <source>
        <strain evidence="1">ISS37</strain>
    </source>
</reference>
<keyword evidence="2" id="KW-1185">Reference proteome</keyword>